<evidence type="ECO:0000313" key="3">
    <source>
        <dbReference type="Proteomes" id="UP000596661"/>
    </source>
</evidence>
<evidence type="ECO:0000256" key="1">
    <source>
        <dbReference type="SAM" id="MobiDB-lite"/>
    </source>
</evidence>
<dbReference type="EMBL" id="UZAU01000253">
    <property type="status" value="NOT_ANNOTATED_CDS"/>
    <property type="molecule type" value="Genomic_DNA"/>
</dbReference>
<dbReference type="EnsemblPlants" id="evm.model.03.454">
    <property type="protein sequence ID" value="cds.evm.model.03.454"/>
    <property type="gene ID" value="evm.TU.03.454"/>
</dbReference>
<proteinExistence type="predicted"/>
<dbReference type="Gramene" id="evm.model.03.454">
    <property type="protein sequence ID" value="cds.evm.model.03.454"/>
    <property type="gene ID" value="evm.TU.03.454"/>
</dbReference>
<dbReference type="Proteomes" id="UP000596661">
    <property type="component" value="Chromosome 3"/>
</dbReference>
<name>A0A803P943_CANSA</name>
<reference evidence="2" key="2">
    <citation type="submission" date="2021-03" db="UniProtKB">
        <authorList>
            <consortium name="EnsemblPlants"/>
        </authorList>
    </citation>
    <scope>IDENTIFICATION</scope>
</reference>
<reference evidence="2" key="1">
    <citation type="submission" date="2018-11" db="EMBL/GenBank/DDBJ databases">
        <authorList>
            <person name="Grassa J C."/>
        </authorList>
    </citation>
    <scope>NUCLEOTIDE SEQUENCE [LARGE SCALE GENOMIC DNA]</scope>
</reference>
<feature type="compositionally biased region" description="Basic and acidic residues" evidence="1">
    <location>
        <begin position="91"/>
        <end position="114"/>
    </location>
</feature>
<evidence type="ECO:0000313" key="2">
    <source>
        <dbReference type="EnsemblPlants" id="cds.evm.model.03.454"/>
    </source>
</evidence>
<protein>
    <submittedName>
        <fullName evidence="2">Uncharacterized protein</fullName>
    </submittedName>
</protein>
<accession>A0A803P943</accession>
<sequence>MLILFLLNPRWWLGQRLNLDSSSSKIAGLLKLPMKPSRSKKNELAPKRKLILNTSSSPLSSPSAGKKKLQAHPPSPSPSSFEFEPKEEESESKTDESYESFPDHVESAPESKESEFEDVVAPVPEVVIVKAFYANLNNEIVDSNSTMFCKVFVRGHWFSFSPQDVAKTLHLPSLAILDEEESEPLDKDEVLSEIVGQKMVGTGHDINLSTVIYDQIISFRKGNKKNLNRPFPQVIYKILSMRKSDLKTKQEDLVAPSTAASYKASAPILDTVEASSSKKSKPQSLVFASDDLPTEAFVPTASASITTKISGVRASLDALTARVLNLEGLQRSVLDVVKALSKVPEA</sequence>
<keyword evidence="3" id="KW-1185">Reference proteome</keyword>
<organism evidence="2 3">
    <name type="scientific">Cannabis sativa</name>
    <name type="common">Hemp</name>
    <name type="synonym">Marijuana</name>
    <dbReference type="NCBI Taxonomy" id="3483"/>
    <lineage>
        <taxon>Eukaryota</taxon>
        <taxon>Viridiplantae</taxon>
        <taxon>Streptophyta</taxon>
        <taxon>Embryophyta</taxon>
        <taxon>Tracheophyta</taxon>
        <taxon>Spermatophyta</taxon>
        <taxon>Magnoliopsida</taxon>
        <taxon>eudicotyledons</taxon>
        <taxon>Gunneridae</taxon>
        <taxon>Pentapetalae</taxon>
        <taxon>rosids</taxon>
        <taxon>fabids</taxon>
        <taxon>Rosales</taxon>
        <taxon>Cannabaceae</taxon>
        <taxon>Cannabis</taxon>
    </lineage>
</organism>
<dbReference type="AlphaFoldDB" id="A0A803P943"/>
<feature type="region of interest" description="Disordered" evidence="1">
    <location>
        <begin position="35"/>
        <end position="116"/>
    </location>
</feature>